<dbReference type="SUPFAM" id="SSF49384">
    <property type="entry name" value="Carbohydrate-binding domain"/>
    <property type="match status" value="1"/>
</dbReference>
<dbReference type="InterPro" id="IPR008965">
    <property type="entry name" value="CBM2/CBM3_carb-bd_dom_sf"/>
</dbReference>
<dbReference type="GO" id="GO:0000272">
    <property type="term" value="P:polysaccharide catabolic process"/>
    <property type="evidence" value="ECO:0007669"/>
    <property type="project" value="InterPro"/>
</dbReference>
<dbReference type="NCBIfam" id="TIGR02595">
    <property type="entry name" value="PEP_CTERM"/>
    <property type="match status" value="1"/>
</dbReference>
<evidence type="ECO:0000256" key="1">
    <source>
        <dbReference type="SAM" id="SignalP"/>
    </source>
</evidence>
<keyword evidence="1" id="KW-0732">Signal</keyword>
<accession>A0A7Y6NQF8</accession>
<reference evidence="4 5" key="1">
    <citation type="submission" date="2020-06" db="EMBL/GenBank/DDBJ databases">
        <title>Schlegella sp. ID0723 isolated from air conditioner.</title>
        <authorList>
            <person name="Kim D.Y."/>
            <person name="Kim D.-U."/>
        </authorList>
    </citation>
    <scope>NUCLEOTIDE SEQUENCE [LARGE SCALE GENOMIC DNA]</scope>
    <source>
        <strain evidence="4 5">ID0723</strain>
    </source>
</reference>
<evidence type="ECO:0000313" key="5">
    <source>
        <dbReference type="Proteomes" id="UP000529637"/>
    </source>
</evidence>
<feature type="domain" description="Ice-binding protein C-terminal" evidence="3">
    <location>
        <begin position="165"/>
        <end position="186"/>
    </location>
</feature>
<dbReference type="Pfam" id="PF00963">
    <property type="entry name" value="Cohesin"/>
    <property type="match status" value="1"/>
</dbReference>
<feature type="domain" description="Cohesin" evidence="2">
    <location>
        <begin position="32"/>
        <end position="151"/>
    </location>
</feature>
<evidence type="ECO:0000313" key="4">
    <source>
        <dbReference type="EMBL" id="NUZ07364.1"/>
    </source>
</evidence>
<organism evidence="4 5">
    <name type="scientific">Piscinibacter koreensis</name>
    <dbReference type="NCBI Taxonomy" id="2742824"/>
    <lineage>
        <taxon>Bacteria</taxon>
        <taxon>Pseudomonadati</taxon>
        <taxon>Pseudomonadota</taxon>
        <taxon>Betaproteobacteria</taxon>
        <taxon>Burkholderiales</taxon>
        <taxon>Sphaerotilaceae</taxon>
        <taxon>Piscinibacter</taxon>
    </lineage>
</organism>
<dbReference type="RefSeq" id="WP_176070229.1">
    <property type="nucleotide sequence ID" value="NZ_JABWMJ010000007.1"/>
</dbReference>
<gene>
    <name evidence="4" type="ORF">HQN59_16495</name>
</gene>
<proteinExistence type="predicted"/>
<dbReference type="GO" id="GO:0030246">
    <property type="term" value="F:carbohydrate binding"/>
    <property type="evidence" value="ECO:0007669"/>
    <property type="project" value="InterPro"/>
</dbReference>
<protein>
    <submittedName>
        <fullName evidence="4">PEP-CTERM sorting domain-containing protein</fullName>
    </submittedName>
</protein>
<evidence type="ECO:0000259" key="2">
    <source>
        <dbReference type="Pfam" id="PF00963"/>
    </source>
</evidence>
<dbReference type="InterPro" id="IPR013424">
    <property type="entry name" value="Ice-binding_C"/>
</dbReference>
<dbReference type="Pfam" id="PF07589">
    <property type="entry name" value="PEP-CTERM"/>
    <property type="match status" value="1"/>
</dbReference>
<dbReference type="AlphaFoldDB" id="A0A7Y6NQF8"/>
<dbReference type="EMBL" id="JABWMJ010000007">
    <property type="protein sequence ID" value="NUZ07364.1"/>
    <property type="molecule type" value="Genomic_DNA"/>
</dbReference>
<sequence>MFTTAVSERCKRLLLTCSLVLLPYATCLAAPTFSLGSPGGVRIGDTLVLSVNASDVTDLYAYQFTLNFNPALFQAVAVTEGPFLRSGGATFFDPGLIDNSTGTISFVLDSLLGPVNGVSGAGVLDTLQFRVIGQAPFGVFSFSDAIALDSNLNLIALQTSAFTQAIPEPATLLLVFAGAAAGLARRPAKARARMV</sequence>
<dbReference type="CDD" id="cd08547">
    <property type="entry name" value="Type_II_cohesin"/>
    <property type="match status" value="1"/>
</dbReference>
<feature type="chain" id="PRO_5031291708" evidence="1">
    <location>
        <begin position="30"/>
        <end position="195"/>
    </location>
</feature>
<name>A0A7Y6NQF8_9BURK</name>
<dbReference type="Proteomes" id="UP000529637">
    <property type="component" value="Unassembled WGS sequence"/>
</dbReference>
<dbReference type="Gene3D" id="2.60.40.680">
    <property type="match status" value="1"/>
</dbReference>
<feature type="signal peptide" evidence="1">
    <location>
        <begin position="1"/>
        <end position="29"/>
    </location>
</feature>
<keyword evidence="5" id="KW-1185">Reference proteome</keyword>
<evidence type="ECO:0000259" key="3">
    <source>
        <dbReference type="Pfam" id="PF07589"/>
    </source>
</evidence>
<dbReference type="InterPro" id="IPR002102">
    <property type="entry name" value="Cohesin_dom"/>
</dbReference>
<comment type="caution">
    <text evidence="4">The sequence shown here is derived from an EMBL/GenBank/DDBJ whole genome shotgun (WGS) entry which is preliminary data.</text>
</comment>